<reference evidence="3 4" key="1">
    <citation type="submission" date="2019-01" db="EMBL/GenBank/DDBJ databases">
        <title>Florfenicol resistance in Enterobacteriaceae and whole-genome sequence analysis of florfenicol-resistant Leclercia adecarboxylata strain R25.</title>
        <authorList>
            <person name="Bao Q."/>
            <person name="Ying Y."/>
        </authorList>
    </citation>
    <scope>NUCLEOTIDE SEQUENCE [LARGE SCALE GENOMIC DNA]</scope>
    <source>
        <strain evidence="3 4">R25</strain>
    </source>
</reference>
<gene>
    <name evidence="3" type="ORF">ES815_17130</name>
</gene>
<evidence type="ECO:0000313" key="4">
    <source>
        <dbReference type="Proteomes" id="UP000317812"/>
    </source>
</evidence>
<feature type="domain" description="General secretion pathway protein A peptidase C39-like" evidence="2">
    <location>
        <begin position="331"/>
        <end position="423"/>
    </location>
</feature>
<evidence type="ECO:0000259" key="2">
    <source>
        <dbReference type="Pfam" id="PF21327"/>
    </source>
</evidence>
<name>A0AAP9AL71_9ENTR</name>
<accession>A0AAP9AL71</accession>
<evidence type="ECO:0000313" key="3">
    <source>
        <dbReference type="EMBL" id="QDK19925.1"/>
    </source>
</evidence>
<dbReference type="Proteomes" id="UP000317812">
    <property type="component" value="Chromosome"/>
</dbReference>
<organism evidence="3 4">
    <name type="scientific">Leclercia adecarboxylata</name>
    <dbReference type="NCBI Taxonomy" id="83655"/>
    <lineage>
        <taxon>Bacteria</taxon>
        <taxon>Pseudomonadati</taxon>
        <taxon>Pseudomonadota</taxon>
        <taxon>Gammaproteobacteria</taxon>
        <taxon>Enterobacterales</taxon>
        <taxon>Enterobacteriaceae</taxon>
        <taxon>Leclercia</taxon>
    </lineage>
</organism>
<dbReference type="PANTHER" id="PTHR35894">
    <property type="entry name" value="GENERAL SECRETION PATHWAY PROTEIN A-RELATED"/>
    <property type="match status" value="1"/>
</dbReference>
<dbReference type="InterPro" id="IPR036365">
    <property type="entry name" value="PGBD-like_sf"/>
</dbReference>
<proteinExistence type="predicted"/>
<feature type="domain" description="Peptidoglycan binding-like" evidence="1">
    <location>
        <begin position="441"/>
        <end position="497"/>
    </location>
</feature>
<dbReference type="Pfam" id="PF21327">
    <property type="entry name" value="GspA_C39-like"/>
    <property type="match status" value="1"/>
</dbReference>
<dbReference type="AlphaFoldDB" id="A0AAP9AL71"/>
<sequence>MYQSHFKFVRPPFRSATRACGDFFASYHQDVFGMLAEKSTLAGIAALFSDDETLLNAFTGQLLATSPAGVAINAFPTLSAKALLYKLSASAKEAKSRLHAIDAVLHQWQEKYPACKTTGLVLTIAAVQALRDNGWDTLGMLLSRAQECGLPLTLVLTGTPDQDARLMTRSGLASRVHTRHTLRPLTCRETLRYVQAQTLEHGADTSPFSPARVRRMHALSHGSVSKLNALAHLSLLAAWTERAAAVGSRHLRLAAGEVLPRPTHRKTLATVGLFASVLFAACGWHFSSTLSAMLPVQPPVPASWKRLTHAPQAPVQPQMDNEVVNLPDAMHQLYTMWGYDPSAEDALCQNAARVNLACKQGNAPLATLEKGGYPWVSELKTGDHLNYAVVARVGADSLDLLMNNRTWQVKRSWFTTHATGNYTLLHRLSPAGKTAIGAASSSEDVRWIDAQLSQALHEPETHAQTWTRALVKRTREFQSSARLNVDGMPGEETLMQLMRINNTTPAIVTPVTDTPPQTLAKGKAQ</sequence>
<dbReference type="InterPro" id="IPR052026">
    <property type="entry name" value="ExeA_AAA_ATPase_DNA-bind"/>
</dbReference>
<dbReference type="InterPro" id="IPR002477">
    <property type="entry name" value="Peptidoglycan-bd-like"/>
</dbReference>
<dbReference type="Pfam" id="PF01471">
    <property type="entry name" value="PG_binding_1"/>
    <property type="match status" value="1"/>
</dbReference>
<protein>
    <submittedName>
        <fullName evidence="3">Peptidoglycan-binding protein</fullName>
    </submittedName>
</protein>
<dbReference type="Gene3D" id="1.10.101.10">
    <property type="entry name" value="PGBD-like superfamily/PGBD"/>
    <property type="match status" value="1"/>
</dbReference>
<dbReference type="EMBL" id="CP035382">
    <property type="protein sequence ID" value="QDK19925.1"/>
    <property type="molecule type" value="Genomic_DNA"/>
</dbReference>
<dbReference type="InterPro" id="IPR048809">
    <property type="entry name" value="GspA_C39-like"/>
</dbReference>
<evidence type="ECO:0000259" key="1">
    <source>
        <dbReference type="Pfam" id="PF01471"/>
    </source>
</evidence>
<dbReference type="Gene3D" id="3.90.70.10">
    <property type="entry name" value="Cysteine proteinases"/>
    <property type="match status" value="1"/>
</dbReference>
<dbReference type="SUPFAM" id="SSF47090">
    <property type="entry name" value="PGBD-like"/>
    <property type="match status" value="1"/>
</dbReference>
<dbReference type="PANTHER" id="PTHR35894:SF1">
    <property type="entry name" value="PHOSPHORIBULOKINASE _ URIDINE KINASE FAMILY"/>
    <property type="match status" value="1"/>
</dbReference>
<dbReference type="InterPro" id="IPR036366">
    <property type="entry name" value="PGBDSf"/>
</dbReference>
<dbReference type="RefSeq" id="WP_142488866.1">
    <property type="nucleotide sequence ID" value="NZ_CP035382.1"/>
</dbReference>